<feature type="compositionally biased region" description="Basic and acidic residues" evidence="5">
    <location>
        <begin position="77"/>
        <end position="98"/>
    </location>
</feature>
<evidence type="ECO:0000256" key="2">
    <source>
        <dbReference type="ARBA" id="ARBA00022771"/>
    </source>
</evidence>
<comment type="caution">
    <text evidence="7">The sequence shown here is derived from an EMBL/GenBank/DDBJ whole genome shotgun (WGS) entry which is preliminary data.</text>
</comment>
<dbReference type="InterPro" id="IPR001841">
    <property type="entry name" value="Znf_RING"/>
</dbReference>
<evidence type="ECO:0000256" key="1">
    <source>
        <dbReference type="ARBA" id="ARBA00022723"/>
    </source>
</evidence>
<name>A0ABD3Q1F0_9STRA</name>
<feature type="compositionally biased region" description="Basic and acidic residues" evidence="5">
    <location>
        <begin position="563"/>
        <end position="572"/>
    </location>
</feature>
<feature type="domain" description="RING-type" evidence="6">
    <location>
        <begin position="422"/>
        <end position="472"/>
    </location>
</feature>
<dbReference type="GO" id="GO:0008270">
    <property type="term" value="F:zinc ion binding"/>
    <property type="evidence" value="ECO:0007669"/>
    <property type="project" value="UniProtKB-KW"/>
</dbReference>
<dbReference type="InterPro" id="IPR017907">
    <property type="entry name" value="Znf_RING_CS"/>
</dbReference>
<reference evidence="7 8" key="1">
    <citation type="journal article" date="2020" name="G3 (Bethesda)">
        <title>Improved Reference Genome for Cyclotella cryptica CCMP332, a Model for Cell Wall Morphogenesis, Salinity Adaptation, and Lipid Production in Diatoms (Bacillariophyta).</title>
        <authorList>
            <person name="Roberts W.R."/>
            <person name="Downey K.M."/>
            <person name="Ruck E.C."/>
            <person name="Traller J.C."/>
            <person name="Alverson A.J."/>
        </authorList>
    </citation>
    <scope>NUCLEOTIDE SEQUENCE [LARGE SCALE GENOMIC DNA]</scope>
    <source>
        <strain evidence="7 8">CCMP332</strain>
    </source>
</reference>
<dbReference type="EMBL" id="JABMIG020000105">
    <property type="protein sequence ID" value="KAL3792120.1"/>
    <property type="molecule type" value="Genomic_DNA"/>
</dbReference>
<dbReference type="CDD" id="cd16449">
    <property type="entry name" value="RING-HC"/>
    <property type="match status" value="1"/>
</dbReference>
<protein>
    <recommendedName>
        <fullName evidence="6">RING-type domain-containing protein</fullName>
    </recommendedName>
</protein>
<keyword evidence="8" id="KW-1185">Reference proteome</keyword>
<organism evidence="7 8">
    <name type="scientific">Cyclotella cryptica</name>
    <dbReference type="NCBI Taxonomy" id="29204"/>
    <lineage>
        <taxon>Eukaryota</taxon>
        <taxon>Sar</taxon>
        <taxon>Stramenopiles</taxon>
        <taxon>Ochrophyta</taxon>
        <taxon>Bacillariophyta</taxon>
        <taxon>Coscinodiscophyceae</taxon>
        <taxon>Thalassiosirophycidae</taxon>
        <taxon>Stephanodiscales</taxon>
        <taxon>Stephanodiscaceae</taxon>
        <taxon>Cyclotella</taxon>
    </lineage>
</organism>
<evidence type="ECO:0000313" key="7">
    <source>
        <dbReference type="EMBL" id="KAL3792120.1"/>
    </source>
</evidence>
<dbReference type="PROSITE" id="PS00518">
    <property type="entry name" value="ZF_RING_1"/>
    <property type="match status" value="1"/>
</dbReference>
<feature type="region of interest" description="Disordered" evidence="5">
    <location>
        <begin position="539"/>
        <end position="572"/>
    </location>
</feature>
<keyword evidence="1" id="KW-0479">Metal-binding</keyword>
<dbReference type="PROSITE" id="PS50089">
    <property type="entry name" value="ZF_RING_2"/>
    <property type="match status" value="1"/>
</dbReference>
<evidence type="ECO:0000256" key="4">
    <source>
        <dbReference type="PROSITE-ProRule" id="PRU00175"/>
    </source>
</evidence>
<feature type="region of interest" description="Disordered" evidence="5">
    <location>
        <begin position="25"/>
        <end position="157"/>
    </location>
</feature>
<dbReference type="AlphaFoldDB" id="A0ABD3Q1F0"/>
<evidence type="ECO:0000256" key="5">
    <source>
        <dbReference type="SAM" id="MobiDB-lite"/>
    </source>
</evidence>
<keyword evidence="2 4" id="KW-0863">Zinc-finger</keyword>
<gene>
    <name evidence="7" type="ORF">HJC23_013394</name>
</gene>
<evidence type="ECO:0000259" key="6">
    <source>
        <dbReference type="PROSITE" id="PS50089"/>
    </source>
</evidence>
<feature type="compositionally biased region" description="Polar residues" evidence="5">
    <location>
        <begin position="132"/>
        <end position="157"/>
    </location>
</feature>
<feature type="region of interest" description="Disordered" evidence="5">
    <location>
        <begin position="387"/>
        <end position="409"/>
    </location>
</feature>
<evidence type="ECO:0000313" key="8">
    <source>
        <dbReference type="Proteomes" id="UP001516023"/>
    </source>
</evidence>
<feature type="compositionally biased region" description="Basic and acidic residues" evidence="5">
    <location>
        <begin position="109"/>
        <end position="121"/>
    </location>
</feature>
<keyword evidence="3" id="KW-0862">Zinc</keyword>
<sequence length="572" mass="62297">MKSFPYSPRTTRHSTDTVLRAESSGITNLRALSPSMPSSGHVSSIKSSWENRTKAGGTGRTTARKYTSHDSISNDQENDRDGNNKDNIRTMRYEDKNKSKQPSRLATKKVKDDAWVRKTDTDDTTSLSSHSNNICDNPIEKSSSNISDVSAPSTSSSHWRYKHASNARTMDVKSYAGIESYTSFSTVGSSRSGGTLASKLANEKIGLKSTSSSDEETSTLNYSLEKLSEDVEEETYSRSSKYDTGSVNKNATMDLTGIEAKLTKDRATLETAETLEQSSSSSTAGIGESLEAYVKLSSRLTQKISTVPSTDSSLVYSVANTDEPPYDLKKYTCDNPYSYDSREDPDPSDIVASTLAECRLLLGMSPPPTPVYAMESPVRLEKKNMQVSTVASPKPPRGGNPSVVSSPDNSTASLGLTKFLRCPCCHKEFTNDIEKNNNRQPLHSFACDHIVCYECVFRDSSPLLKMAPCPQCGVERAFDTVKPVVSRSYCSLVKSIEIMNSAKKGAGQKTKLNVGGDDSRDDVISRDRAVPAQIRLFSPSNDAPALGLNSAPSHDVSVASNRLSEEGKRRTA</sequence>
<feature type="compositionally biased region" description="Low complexity" evidence="5">
    <location>
        <begin position="33"/>
        <end position="44"/>
    </location>
</feature>
<dbReference type="Proteomes" id="UP001516023">
    <property type="component" value="Unassembled WGS sequence"/>
</dbReference>
<proteinExistence type="predicted"/>
<accession>A0ABD3Q1F0</accession>
<dbReference type="SUPFAM" id="SSF57850">
    <property type="entry name" value="RING/U-box"/>
    <property type="match status" value="1"/>
</dbReference>
<evidence type="ECO:0000256" key="3">
    <source>
        <dbReference type="ARBA" id="ARBA00022833"/>
    </source>
</evidence>